<dbReference type="Proteomes" id="UP000070501">
    <property type="component" value="Unassembled WGS sequence"/>
</dbReference>
<dbReference type="InterPro" id="IPR033140">
    <property type="entry name" value="Lipase_GDXG_put_SER_AS"/>
</dbReference>
<dbReference type="GO" id="GO:0016787">
    <property type="term" value="F:hydrolase activity"/>
    <property type="evidence" value="ECO:0007669"/>
    <property type="project" value="UniProtKB-KW"/>
</dbReference>
<organism evidence="6 7">
    <name type="scientific">Microdochium bolleyi</name>
    <dbReference type="NCBI Taxonomy" id="196109"/>
    <lineage>
        <taxon>Eukaryota</taxon>
        <taxon>Fungi</taxon>
        <taxon>Dikarya</taxon>
        <taxon>Ascomycota</taxon>
        <taxon>Pezizomycotina</taxon>
        <taxon>Sordariomycetes</taxon>
        <taxon>Xylariomycetidae</taxon>
        <taxon>Xylariales</taxon>
        <taxon>Microdochiaceae</taxon>
        <taxon>Microdochium</taxon>
    </lineage>
</organism>
<name>A0A136IR71_9PEZI</name>
<evidence type="ECO:0000256" key="1">
    <source>
        <dbReference type="ARBA" id="ARBA00010515"/>
    </source>
</evidence>
<dbReference type="SUPFAM" id="SSF53474">
    <property type="entry name" value="alpha/beta-Hydrolases"/>
    <property type="match status" value="1"/>
</dbReference>
<feature type="domain" description="Alpha/beta hydrolase fold-3" evidence="5">
    <location>
        <begin position="129"/>
        <end position="358"/>
    </location>
</feature>
<evidence type="ECO:0000256" key="2">
    <source>
        <dbReference type="ARBA" id="ARBA00022801"/>
    </source>
</evidence>
<accession>A0A136IR71</accession>
<dbReference type="STRING" id="196109.A0A136IR71"/>
<keyword evidence="2 6" id="KW-0378">Hydrolase</keyword>
<dbReference type="PROSITE" id="PS01174">
    <property type="entry name" value="LIPASE_GDXG_SER"/>
    <property type="match status" value="1"/>
</dbReference>
<dbReference type="InParanoid" id="A0A136IR71"/>
<feature type="coiled-coil region" evidence="4">
    <location>
        <begin position="334"/>
        <end position="361"/>
    </location>
</feature>
<comment type="similarity">
    <text evidence="1">Belongs to the 'GDXG' lipolytic enzyme family.</text>
</comment>
<dbReference type="Pfam" id="PF07859">
    <property type="entry name" value="Abhydrolase_3"/>
    <property type="match status" value="1"/>
</dbReference>
<keyword evidence="4" id="KW-0175">Coiled coil</keyword>
<evidence type="ECO:0000313" key="7">
    <source>
        <dbReference type="Proteomes" id="UP000070501"/>
    </source>
</evidence>
<dbReference type="InterPro" id="IPR013094">
    <property type="entry name" value="AB_hydrolase_3"/>
</dbReference>
<evidence type="ECO:0000313" key="6">
    <source>
        <dbReference type="EMBL" id="KXJ87425.1"/>
    </source>
</evidence>
<dbReference type="OrthoDB" id="66881at2759"/>
<feature type="active site" evidence="3">
    <location>
        <position position="222"/>
    </location>
</feature>
<dbReference type="PANTHER" id="PTHR48081">
    <property type="entry name" value="AB HYDROLASE SUPERFAMILY PROTEIN C4A8.06C"/>
    <property type="match status" value="1"/>
</dbReference>
<gene>
    <name evidence="6" type="ORF">Micbo1qcDRAFT_22034</name>
</gene>
<dbReference type="InterPro" id="IPR050300">
    <property type="entry name" value="GDXG_lipolytic_enzyme"/>
</dbReference>
<evidence type="ECO:0000256" key="3">
    <source>
        <dbReference type="PROSITE-ProRule" id="PRU10038"/>
    </source>
</evidence>
<dbReference type="EMBL" id="KQ964262">
    <property type="protein sequence ID" value="KXJ87425.1"/>
    <property type="molecule type" value="Genomic_DNA"/>
</dbReference>
<protein>
    <submittedName>
        <fullName evidence="6">Alpha/Beta hydrolase protein</fullName>
    </submittedName>
</protein>
<evidence type="ECO:0000256" key="4">
    <source>
        <dbReference type="SAM" id="Coils"/>
    </source>
</evidence>
<dbReference type="AlphaFoldDB" id="A0A136IR71"/>
<proteinExistence type="inferred from homology"/>
<reference evidence="7" key="1">
    <citation type="submission" date="2016-02" db="EMBL/GenBank/DDBJ databases">
        <title>Draft genome sequence of Microdochium bolleyi, a fungal endophyte of beachgrass.</title>
        <authorList>
            <consortium name="DOE Joint Genome Institute"/>
            <person name="David A.S."/>
            <person name="May G."/>
            <person name="Haridas S."/>
            <person name="Lim J."/>
            <person name="Wang M."/>
            <person name="Labutti K."/>
            <person name="Lipzen A."/>
            <person name="Barry K."/>
            <person name="Grigoriev I.V."/>
        </authorList>
    </citation>
    <scope>NUCLEOTIDE SEQUENCE [LARGE SCALE GENOMIC DNA]</scope>
    <source>
        <strain evidence="7">J235TASD1</strain>
    </source>
</reference>
<keyword evidence="7" id="KW-1185">Reference proteome</keyword>
<dbReference type="Gene3D" id="3.40.50.1820">
    <property type="entry name" value="alpha/beta hydrolase"/>
    <property type="match status" value="1"/>
</dbReference>
<sequence>MALLSHYPFKALYTLYSICHALLTLPVWLTTSIVPWTRPNRQWTVVQAIRMQIVSRVLHFWSVIELNTPTPLKPGREGRRFTVAKPGADELYTGALDDPEIRPGPVGLTWTKDPITKGVADFPKGATVILHLHGGAFVIGDGRDHDTGFLAATLVRHFGGALAAAAATARPETCVVVTPQYRLSCRPGARFPAALQDALTSYLHLVRDLGIPAAQIVVSGDSAGGNLALGLLRYIIDEHHHHGMPVPGAVLLWSPWTDVAAAQDPAAIYQSPQYRTDYLSGAFGSWGARAYTAATKTGSGSGSSSSVDPRNPYISPLHSPFRSPVPIWIHAGGAEVLLQDCEELQRRMRKAIDVAESVAEEEDGQGKEKADVELYISPRCPHDILLVGAMAGFKAEARDAAKQAAQFWRRVRQRA</sequence>
<dbReference type="PANTHER" id="PTHR48081:SF8">
    <property type="entry name" value="ALPHA_BETA HYDROLASE FOLD-3 DOMAIN-CONTAINING PROTEIN-RELATED"/>
    <property type="match status" value="1"/>
</dbReference>
<dbReference type="InterPro" id="IPR029058">
    <property type="entry name" value="AB_hydrolase_fold"/>
</dbReference>
<evidence type="ECO:0000259" key="5">
    <source>
        <dbReference type="Pfam" id="PF07859"/>
    </source>
</evidence>